<proteinExistence type="predicted"/>
<protein>
    <submittedName>
        <fullName evidence="1">Uncharacterized protein</fullName>
    </submittedName>
</protein>
<sequence>MLILVTFICIIIRCRPTRISTLNV</sequence>
<evidence type="ECO:0000313" key="2">
    <source>
        <dbReference type="Proteomes" id="UP001234989"/>
    </source>
</evidence>
<dbReference type="EMBL" id="CP133614">
    <property type="protein sequence ID" value="WMV19551.1"/>
    <property type="molecule type" value="Genomic_DNA"/>
</dbReference>
<organism evidence="1 2">
    <name type="scientific">Solanum verrucosum</name>
    <dbReference type="NCBI Taxonomy" id="315347"/>
    <lineage>
        <taxon>Eukaryota</taxon>
        <taxon>Viridiplantae</taxon>
        <taxon>Streptophyta</taxon>
        <taxon>Embryophyta</taxon>
        <taxon>Tracheophyta</taxon>
        <taxon>Spermatophyta</taxon>
        <taxon>Magnoliopsida</taxon>
        <taxon>eudicotyledons</taxon>
        <taxon>Gunneridae</taxon>
        <taxon>Pentapetalae</taxon>
        <taxon>asterids</taxon>
        <taxon>lamiids</taxon>
        <taxon>Solanales</taxon>
        <taxon>Solanaceae</taxon>
        <taxon>Solanoideae</taxon>
        <taxon>Solaneae</taxon>
        <taxon>Solanum</taxon>
    </lineage>
</organism>
<dbReference type="Proteomes" id="UP001234989">
    <property type="component" value="Chromosome 3"/>
</dbReference>
<keyword evidence="2" id="KW-1185">Reference proteome</keyword>
<evidence type="ECO:0000313" key="1">
    <source>
        <dbReference type="EMBL" id="WMV19551.1"/>
    </source>
</evidence>
<reference evidence="1" key="1">
    <citation type="submission" date="2023-08" db="EMBL/GenBank/DDBJ databases">
        <title>A de novo genome assembly of Solanum verrucosum Schlechtendal, a Mexican diploid species geographically isolated from the other diploid A-genome species in potato relatives.</title>
        <authorList>
            <person name="Hosaka K."/>
        </authorList>
    </citation>
    <scope>NUCLEOTIDE SEQUENCE</scope>
    <source>
        <tissue evidence="1">Young leaves</tissue>
    </source>
</reference>
<gene>
    <name evidence="1" type="ORF">MTR67_012936</name>
</gene>
<accession>A0AAF0THG9</accession>
<name>A0AAF0THG9_SOLVR</name>
<dbReference type="AlphaFoldDB" id="A0AAF0THG9"/>